<proteinExistence type="predicted"/>
<evidence type="ECO:0000313" key="3">
    <source>
        <dbReference type="Proteomes" id="UP000183561"/>
    </source>
</evidence>
<name>A0A1H4IBY3_9NOCA</name>
<evidence type="ECO:0000256" key="1">
    <source>
        <dbReference type="SAM" id="MobiDB-lite"/>
    </source>
</evidence>
<protein>
    <submittedName>
        <fullName evidence="2">Uncharacterized protein</fullName>
    </submittedName>
</protein>
<gene>
    <name evidence="2" type="ORF">SAMN04490239_0384</name>
</gene>
<dbReference type="EMBL" id="FNSV01000002">
    <property type="protein sequence ID" value="SEB31577.1"/>
    <property type="molecule type" value="Genomic_DNA"/>
</dbReference>
<reference evidence="3" key="1">
    <citation type="submission" date="2016-10" db="EMBL/GenBank/DDBJ databases">
        <authorList>
            <person name="Varghese N."/>
            <person name="Submissions S."/>
        </authorList>
    </citation>
    <scope>NUCLEOTIDE SEQUENCE [LARGE SCALE GENOMIC DNA]</scope>
    <source>
        <strain evidence="3">DSM 44498</strain>
    </source>
</reference>
<evidence type="ECO:0000313" key="2">
    <source>
        <dbReference type="EMBL" id="SEB31577.1"/>
    </source>
</evidence>
<organism evidence="2 3">
    <name type="scientific">Rhodococcus koreensis</name>
    <dbReference type="NCBI Taxonomy" id="99653"/>
    <lineage>
        <taxon>Bacteria</taxon>
        <taxon>Bacillati</taxon>
        <taxon>Actinomycetota</taxon>
        <taxon>Actinomycetes</taxon>
        <taxon>Mycobacteriales</taxon>
        <taxon>Nocardiaceae</taxon>
        <taxon>Rhodococcus</taxon>
    </lineage>
</organism>
<keyword evidence="3" id="KW-1185">Reference proteome</keyword>
<accession>A0A1H4IBY3</accession>
<sequence>MTHSNLRTIANHLGIGIGIGIGVGTARAASRRGPRRPHLASPPRDRIAHESGTGEIR</sequence>
<dbReference type="RefSeq" id="WP_167372095.1">
    <property type="nucleotide sequence ID" value="NZ_FNSV01000002.1"/>
</dbReference>
<feature type="region of interest" description="Disordered" evidence="1">
    <location>
        <begin position="27"/>
        <end position="57"/>
    </location>
</feature>
<dbReference type="AlphaFoldDB" id="A0A1H4IBY3"/>
<feature type="compositionally biased region" description="Basic residues" evidence="1">
    <location>
        <begin position="29"/>
        <end position="38"/>
    </location>
</feature>
<dbReference type="Proteomes" id="UP000183561">
    <property type="component" value="Unassembled WGS sequence"/>
</dbReference>